<reference evidence="2 3" key="1">
    <citation type="submission" date="2019-03" db="EMBL/GenBank/DDBJ databases">
        <title>Single cell metagenomics reveals metabolic interactions within the superorganism composed of flagellate Streblomastix strix and complex community of Bacteroidetes bacteria on its surface.</title>
        <authorList>
            <person name="Treitli S.C."/>
            <person name="Kolisko M."/>
            <person name="Husnik F."/>
            <person name="Keeling P."/>
            <person name="Hampl V."/>
        </authorList>
    </citation>
    <scope>NUCLEOTIDE SEQUENCE [LARGE SCALE GENOMIC DNA]</scope>
    <source>
        <strain evidence="2">ST1C</strain>
    </source>
</reference>
<evidence type="ECO:0000313" key="3">
    <source>
        <dbReference type="Proteomes" id="UP000324800"/>
    </source>
</evidence>
<protein>
    <submittedName>
        <fullName evidence="2">Uncharacterized protein</fullName>
    </submittedName>
</protein>
<accession>A0A5J4T5P7</accession>
<dbReference type="EMBL" id="SNRW01039274">
    <property type="protein sequence ID" value="KAA6352810.1"/>
    <property type="molecule type" value="Genomic_DNA"/>
</dbReference>
<name>A0A5J4T5P7_9EUKA</name>
<sequence length="98" mass="10838">LSISAEIGSFCSVITDQGAERREEEEEALKGLIGKRTIESLEAAEETAKEGRTAKIVDVTEDSAVVRAAIGVESEERNQVEKEMKEESMQRDLEEKPI</sequence>
<dbReference type="AlphaFoldDB" id="A0A5J4T5P7"/>
<evidence type="ECO:0000256" key="1">
    <source>
        <dbReference type="SAM" id="MobiDB-lite"/>
    </source>
</evidence>
<dbReference type="Proteomes" id="UP000324800">
    <property type="component" value="Unassembled WGS sequence"/>
</dbReference>
<comment type="caution">
    <text evidence="2">The sequence shown here is derived from an EMBL/GenBank/DDBJ whole genome shotgun (WGS) entry which is preliminary data.</text>
</comment>
<feature type="non-terminal residue" evidence="2">
    <location>
        <position position="1"/>
    </location>
</feature>
<gene>
    <name evidence="2" type="ORF">EZS28_051663</name>
</gene>
<organism evidence="2 3">
    <name type="scientific">Streblomastix strix</name>
    <dbReference type="NCBI Taxonomy" id="222440"/>
    <lineage>
        <taxon>Eukaryota</taxon>
        <taxon>Metamonada</taxon>
        <taxon>Preaxostyla</taxon>
        <taxon>Oxymonadida</taxon>
        <taxon>Streblomastigidae</taxon>
        <taxon>Streblomastix</taxon>
    </lineage>
</organism>
<feature type="region of interest" description="Disordered" evidence="1">
    <location>
        <begin position="75"/>
        <end position="98"/>
    </location>
</feature>
<proteinExistence type="predicted"/>
<evidence type="ECO:0000313" key="2">
    <source>
        <dbReference type="EMBL" id="KAA6352810.1"/>
    </source>
</evidence>